<feature type="transmembrane region" description="Helical" evidence="12">
    <location>
        <begin position="191"/>
        <end position="213"/>
    </location>
</feature>
<accession>A0A1I3MPJ0</accession>
<evidence type="ECO:0000313" key="14">
    <source>
        <dbReference type="EMBL" id="SFI98606.1"/>
    </source>
</evidence>
<dbReference type="Gene3D" id="1.20.1530.20">
    <property type="match status" value="1"/>
</dbReference>
<feature type="transmembrane region" description="Helical" evidence="12">
    <location>
        <begin position="152"/>
        <end position="171"/>
    </location>
</feature>
<evidence type="ECO:0000256" key="7">
    <source>
        <dbReference type="ARBA" id="ARBA00022958"/>
    </source>
</evidence>
<feature type="transmembrane region" description="Helical" evidence="12">
    <location>
        <begin position="279"/>
        <end position="300"/>
    </location>
</feature>
<feature type="transmembrane region" description="Helical" evidence="12">
    <location>
        <begin position="336"/>
        <end position="355"/>
    </location>
</feature>
<dbReference type="GO" id="GO:0008324">
    <property type="term" value="F:monoatomic cation transmembrane transporter activity"/>
    <property type="evidence" value="ECO:0007669"/>
    <property type="project" value="InterPro"/>
</dbReference>
<dbReference type="EMBL" id="FORU01000002">
    <property type="protein sequence ID" value="SFI98606.1"/>
    <property type="molecule type" value="Genomic_DNA"/>
</dbReference>
<evidence type="ECO:0000256" key="4">
    <source>
        <dbReference type="ARBA" id="ARBA00022449"/>
    </source>
</evidence>
<dbReference type="Proteomes" id="UP000243887">
    <property type="component" value="Unassembled WGS sequence"/>
</dbReference>
<feature type="transmembrane region" description="Helical" evidence="12">
    <location>
        <begin position="249"/>
        <end position="267"/>
    </location>
</feature>
<dbReference type="InterPro" id="IPR036291">
    <property type="entry name" value="NAD(P)-bd_dom_sf"/>
</dbReference>
<evidence type="ECO:0000256" key="9">
    <source>
        <dbReference type="ARBA" id="ARBA00023065"/>
    </source>
</evidence>
<evidence type="ECO:0000256" key="5">
    <source>
        <dbReference type="ARBA" id="ARBA00022538"/>
    </source>
</evidence>
<dbReference type="GO" id="GO:0005886">
    <property type="term" value="C:plasma membrane"/>
    <property type="evidence" value="ECO:0007669"/>
    <property type="project" value="TreeGrafter"/>
</dbReference>
<dbReference type="PROSITE" id="PS51201">
    <property type="entry name" value="RCK_N"/>
    <property type="match status" value="1"/>
</dbReference>
<dbReference type="GO" id="GO:1902600">
    <property type="term" value="P:proton transmembrane transport"/>
    <property type="evidence" value="ECO:0007669"/>
    <property type="project" value="InterPro"/>
</dbReference>
<evidence type="ECO:0000256" key="8">
    <source>
        <dbReference type="ARBA" id="ARBA00022989"/>
    </source>
</evidence>
<dbReference type="InterPro" id="IPR006153">
    <property type="entry name" value="Cation/H_exchanger_TM"/>
</dbReference>
<feature type="transmembrane region" description="Helical" evidence="12">
    <location>
        <begin position="30"/>
        <end position="49"/>
    </location>
</feature>
<feature type="transmembrane region" description="Helical" evidence="12">
    <location>
        <begin position="367"/>
        <end position="387"/>
    </location>
</feature>
<dbReference type="InterPro" id="IPR004771">
    <property type="entry name" value="K/H_exchanger"/>
</dbReference>
<dbReference type="FunFam" id="3.40.50.720:FF:000036">
    <property type="entry name" value="Glutathione-regulated potassium-efflux system protein KefB"/>
    <property type="match status" value="1"/>
</dbReference>
<evidence type="ECO:0000313" key="15">
    <source>
        <dbReference type="Proteomes" id="UP000243887"/>
    </source>
</evidence>
<dbReference type="GO" id="GO:0006813">
    <property type="term" value="P:potassium ion transport"/>
    <property type="evidence" value="ECO:0007669"/>
    <property type="project" value="UniProtKB-KW"/>
</dbReference>
<evidence type="ECO:0000256" key="12">
    <source>
        <dbReference type="SAM" id="Phobius"/>
    </source>
</evidence>
<dbReference type="OrthoDB" id="9781411at2"/>
<comment type="subcellular location">
    <subcellularLocation>
        <location evidence="1">Endomembrane system</location>
        <topology evidence="1">Multi-pass membrane protein</topology>
    </subcellularLocation>
</comment>
<feature type="domain" description="RCK N-terminal" evidence="13">
    <location>
        <begin position="419"/>
        <end position="536"/>
    </location>
</feature>
<dbReference type="GO" id="GO:0015297">
    <property type="term" value="F:antiporter activity"/>
    <property type="evidence" value="ECO:0007669"/>
    <property type="project" value="UniProtKB-KW"/>
</dbReference>
<dbReference type="Pfam" id="PF02254">
    <property type="entry name" value="TrkA_N"/>
    <property type="match status" value="1"/>
</dbReference>
<evidence type="ECO:0000256" key="11">
    <source>
        <dbReference type="SAM" id="MobiDB-lite"/>
    </source>
</evidence>
<dbReference type="AlphaFoldDB" id="A0A1I3MPJ0"/>
<dbReference type="Gene3D" id="3.40.50.720">
    <property type="entry name" value="NAD(P)-binding Rossmann-like Domain"/>
    <property type="match status" value="1"/>
</dbReference>
<keyword evidence="7" id="KW-0630">Potassium</keyword>
<organism evidence="14 15">
    <name type="scientific">Myroides guanonis</name>
    <dbReference type="NCBI Taxonomy" id="1150112"/>
    <lineage>
        <taxon>Bacteria</taxon>
        <taxon>Pseudomonadati</taxon>
        <taxon>Bacteroidota</taxon>
        <taxon>Flavobacteriia</taxon>
        <taxon>Flavobacteriales</taxon>
        <taxon>Flavobacteriaceae</taxon>
        <taxon>Myroides</taxon>
    </lineage>
</organism>
<dbReference type="STRING" id="1150112.SAMN04487893_102208"/>
<comment type="similarity">
    <text evidence="2">Belongs to the monovalent cation:proton antiporter 2 (CPA2) transporter (TC 2.A.37) family.</text>
</comment>
<evidence type="ECO:0000256" key="6">
    <source>
        <dbReference type="ARBA" id="ARBA00022692"/>
    </source>
</evidence>
<keyword evidence="6 12" id="KW-0812">Transmembrane</keyword>
<reference evidence="15" key="1">
    <citation type="submission" date="2016-10" db="EMBL/GenBank/DDBJ databases">
        <authorList>
            <person name="Varghese N."/>
            <person name="Submissions S."/>
        </authorList>
    </citation>
    <scope>NUCLEOTIDE SEQUENCE [LARGE SCALE GENOMIC DNA]</scope>
    <source>
        <strain evidence="15">DSM 26542</strain>
    </source>
</reference>
<dbReference type="InterPro" id="IPR003148">
    <property type="entry name" value="RCK_N"/>
</dbReference>
<dbReference type="Pfam" id="PF00999">
    <property type="entry name" value="Na_H_Exchanger"/>
    <property type="match status" value="1"/>
</dbReference>
<keyword evidence="9" id="KW-0406">Ion transport</keyword>
<name>A0A1I3MPJ0_9FLAO</name>
<keyword evidence="3" id="KW-0813">Transport</keyword>
<feature type="transmembrane region" description="Helical" evidence="12">
    <location>
        <begin position="114"/>
        <end position="132"/>
    </location>
</feature>
<dbReference type="RefSeq" id="WP_090677973.1">
    <property type="nucleotide sequence ID" value="NZ_FORU01000002.1"/>
</dbReference>
<dbReference type="GO" id="GO:0012505">
    <property type="term" value="C:endomembrane system"/>
    <property type="evidence" value="ECO:0007669"/>
    <property type="project" value="UniProtKB-SubCell"/>
</dbReference>
<dbReference type="NCBIfam" id="TIGR00932">
    <property type="entry name" value="2a37"/>
    <property type="match status" value="1"/>
</dbReference>
<feature type="transmembrane region" description="Helical" evidence="12">
    <location>
        <begin position="86"/>
        <end position="108"/>
    </location>
</feature>
<sequence>MSDFLLQAFVFLFSAVICVPISKKLGMGSVLGYLLAGILIGPFVLGFVGKDGADIMHATEFGVVMMLFLVGLELDPREFWKMKSQIIGLGGLQILGTTFITTIVALFILDLSFATSLTIGFIVTMSSTAIILQTISERGLTKTSAGKSSFSVLLFQDIMVIPILAIIPLLAATNKIETTTGHQTILDGSPVFTKTLVIIGAIGLIYFCGNFIVNPLFKSIGRLQVREIFTASALMLVIGVSLLMQFVGLSPALGAFIGGVVLANNPFKHQLESDIEPFKALLLGVFFVAVGSTINFGIIIGQPLKIAGLVFGFMFIKASVLFIIGKLKKFSRDQNFLFAILLSQIGEFAFVILALSKNIKIINQEWYDLLLATTALSMVITPILLLLNEKWISPYLGLTTNSIPDKPYDDLSDSSITARKKIIIAGFGDFGNTIGRLLQANGVPTLILDNDPIRVENLRKLGFNVYYGDATQINILKSVDADDADYIIAAMDPPELNQQLVAIMRKHFPKTEIIVRAKNRHYAYEYLRDGLTEVYREAFFSAVYVGGVMLEKVGFTHEEASVQSELFIKSDRESLRKLSQHTHNLEDYFNLSRMEFQEQSEMLKRNLKERKEKDKSNDKESY</sequence>
<dbReference type="PANTHER" id="PTHR46157:SF4">
    <property type="entry name" value="K(+) EFFLUX ANTIPORTER 3, CHLOROPLASTIC"/>
    <property type="match status" value="1"/>
</dbReference>
<dbReference type="PANTHER" id="PTHR46157">
    <property type="entry name" value="K(+) EFFLUX ANTIPORTER 3, CHLOROPLASTIC"/>
    <property type="match status" value="1"/>
</dbReference>
<keyword evidence="10 12" id="KW-0472">Membrane</keyword>
<protein>
    <submittedName>
        <fullName evidence="14">Kef-type potassium/proton antiporter, CPA2 family</fullName>
    </submittedName>
</protein>
<evidence type="ECO:0000256" key="2">
    <source>
        <dbReference type="ARBA" id="ARBA00005551"/>
    </source>
</evidence>
<dbReference type="SUPFAM" id="SSF51735">
    <property type="entry name" value="NAD(P)-binding Rossmann-fold domains"/>
    <property type="match status" value="1"/>
</dbReference>
<dbReference type="InterPro" id="IPR038770">
    <property type="entry name" value="Na+/solute_symporter_sf"/>
</dbReference>
<evidence type="ECO:0000256" key="1">
    <source>
        <dbReference type="ARBA" id="ARBA00004127"/>
    </source>
</evidence>
<evidence type="ECO:0000256" key="10">
    <source>
        <dbReference type="ARBA" id="ARBA00023136"/>
    </source>
</evidence>
<keyword evidence="5" id="KW-0633">Potassium transport</keyword>
<gene>
    <name evidence="14" type="ORF">SAMN04487893_102208</name>
</gene>
<evidence type="ECO:0000259" key="13">
    <source>
        <dbReference type="PROSITE" id="PS51201"/>
    </source>
</evidence>
<proteinExistence type="inferred from homology"/>
<feature type="transmembrane region" description="Helical" evidence="12">
    <location>
        <begin position="6"/>
        <end position="23"/>
    </location>
</feature>
<evidence type="ECO:0000256" key="3">
    <source>
        <dbReference type="ARBA" id="ARBA00022448"/>
    </source>
</evidence>
<keyword evidence="15" id="KW-1185">Reference proteome</keyword>
<feature type="region of interest" description="Disordered" evidence="11">
    <location>
        <begin position="602"/>
        <end position="622"/>
    </location>
</feature>
<keyword evidence="4" id="KW-0050">Antiport</keyword>
<feature type="transmembrane region" description="Helical" evidence="12">
    <location>
        <begin position="306"/>
        <end position="324"/>
    </location>
</feature>
<keyword evidence="8 12" id="KW-1133">Transmembrane helix</keyword>
<feature type="transmembrane region" description="Helical" evidence="12">
    <location>
        <begin position="55"/>
        <end position="74"/>
    </location>
</feature>